<proteinExistence type="predicted"/>
<dbReference type="GO" id="GO:0140359">
    <property type="term" value="F:ABC-type transporter activity"/>
    <property type="evidence" value="ECO:0007669"/>
    <property type="project" value="InterPro"/>
</dbReference>
<keyword evidence="4 5" id="KW-0472">Membrane</keyword>
<evidence type="ECO:0000256" key="1">
    <source>
        <dbReference type="ARBA" id="ARBA00004141"/>
    </source>
</evidence>
<name>A0A6J6L1D1_9ZZZZ</name>
<evidence type="ECO:0000259" key="6">
    <source>
        <dbReference type="PROSITE" id="PS51012"/>
    </source>
</evidence>
<feature type="transmembrane region" description="Helical" evidence="5">
    <location>
        <begin position="153"/>
        <end position="182"/>
    </location>
</feature>
<dbReference type="PANTHER" id="PTHR43229">
    <property type="entry name" value="NODULATION PROTEIN J"/>
    <property type="match status" value="1"/>
</dbReference>
<dbReference type="PIRSF" id="PIRSF006648">
    <property type="entry name" value="DrrB"/>
    <property type="match status" value="1"/>
</dbReference>
<keyword evidence="2 5" id="KW-0812">Transmembrane</keyword>
<feature type="transmembrane region" description="Helical" evidence="5">
    <location>
        <begin position="119"/>
        <end position="146"/>
    </location>
</feature>
<dbReference type="AlphaFoldDB" id="A0A6J6L1D1"/>
<feature type="transmembrane region" description="Helical" evidence="5">
    <location>
        <begin position="188"/>
        <end position="205"/>
    </location>
</feature>
<feature type="domain" description="ABC transmembrane type-2" evidence="6">
    <location>
        <begin position="38"/>
        <end position="272"/>
    </location>
</feature>
<dbReference type="PANTHER" id="PTHR43229:SF2">
    <property type="entry name" value="NODULATION PROTEIN J"/>
    <property type="match status" value="1"/>
</dbReference>
<keyword evidence="3 5" id="KW-1133">Transmembrane helix</keyword>
<accession>A0A6J6L1D1</accession>
<evidence type="ECO:0000256" key="3">
    <source>
        <dbReference type="ARBA" id="ARBA00022989"/>
    </source>
</evidence>
<dbReference type="GO" id="GO:0043190">
    <property type="term" value="C:ATP-binding cassette (ABC) transporter complex"/>
    <property type="evidence" value="ECO:0007669"/>
    <property type="project" value="InterPro"/>
</dbReference>
<evidence type="ECO:0000256" key="4">
    <source>
        <dbReference type="ARBA" id="ARBA00023136"/>
    </source>
</evidence>
<evidence type="ECO:0000313" key="7">
    <source>
        <dbReference type="EMBL" id="CAB4654175.1"/>
    </source>
</evidence>
<feature type="transmembrane region" description="Helical" evidence="5">
    <location>
        <begin position="240"/>
        <end position="263"/>
    </location>
</feature>
<gene>
    <name evidence="7" type="ORF">UFOPK2242_00581</name>
</gene>
<feature type="transmembrane region" description="Helical" evidence="5">
    <location>
        <begin position="75"/>
        <end position="99"/>
    </location>
</feature>
<reference evidence="7" key="1">
    <citation type="submission" date="2020-05" db="EMBL/GenBank/DDBJ databases">
        <authorList>
            <person name="Chiriac C."/>
            <person name="Salcher M."/>
            <person name="Ghai R."/>
            <person name="Kavagutti S V."/>
        </authorList>
    </citation>
    <scope>NUCLEOTIDE SEQUENCE</scope>
</reference>
<dbReference type="InterPro" id="IPR047817">
    <property type="entry name" value="ABC2_TM_bact-type"/>
</dbReference>
<dbReference type="PRINTS" id="PR00164">
    <property type="entry name" value="ABC2TRNSPORT"/>
</dbReference>
<dbReference type="InterPro" id="IPR051784">
    <property type="entry name" value="Nod_factor_ABC_transporter"/>
</dbReference>
<dbReference type="InterPro" id="IPR013525">
    <property type="entry name" value="ABC2_TM"/>
</dbReference>
<evidence type="ECO:0000256" key="5">
    <source>
        <dbReference type="SAM" id="Phobius"/>
    </source>
</evidence>
<dbReference type="InterPro" id="IPR000412">
    <property type="entry name" value="ABC_2_transport"/>
</dbReference>
<dbReference type="Pfam" id="PF01061">
    <property type="entry name" value="ABC2_membrane"/>
    <property type="match status" value="1"/>
</dbReference>
<organism evidence="7">
    <name type="scientific">freshwater metagenome</name>
    <dbReference type="NCBI Taxonomy" id="449393"/>
    <lineage>
        <taxon>unclassified sequences</taxon>
        <taxon>metagenomes</taxon>
        <taxon>ecological metagenomes</taxon>
    </lineage>
</organism>
<protein>
    <submittedName>
        <fullName evidence="7">Unannotated protein</fullName>
    </submittedName>
</protein>
<dbReference type="PROSITE" id="PS51012">
    <property type="entry name" value="ABC_TM2"/>
    <property type="match status" value="1"/>
</dbReference>
<sequence>MKTQHDPTTPLRPGAKRSWLRMRAVSRRHAYVLVRSPHRLFDVTLWPLVDVLMFGSLASFIGTGNASGGKQAAGYLLAGIILWHIVYQSQIAVSTGFLEETWSRNLLNLMVTPIREMEYVGGVALFGMAKLVIGVGLMMIGGFVFFSFNITTLGLAVVPIAAVLLLVGWAISLFVIGVVLRYGPGAEALAWGVMFVVLPLSGVFYPIDALPRAVRPIALALPTTYAFAALRGVVDGEALNWAYVGIGAGGAFVLSLLAFWFLVSMLKLFRRRGYVTRYA</sequence>
<comment type="subcellular location">
    <subcellularLocation>
        <location evidence="1">Membrane</location>
        <topology evidence="1">Multi-pass membrane protein</topology>
    </subcellularLocation>
</comment>
<dbReference type="EMBL" id="CAEZWM010000053">
    <property type="protein sequence ID" value="CAB4654175.1"/>
    <property type="molecule type" value="Genomic_DNA"/>
</dbReference>
<feature type="transmembrane region" description="Helical" evidence="5">
    <location>
        <begin position="43"/>
        <end position="63"/>
    </location>
</feature>
<evidence type="ECO:0000256" key="2">
    <source>
        <dbReference type="ARBA" id="ARBA00022692"/>
    </source>
</evidence>